<dbReference type="InterPro" id="IPR037878">
    <property type="entry name" value="SPACA1"/>
</dbReference>
<dbReference type="EMBL" id="SCEB01000253">
    <property type="protein sequence ID" value="RXN00028.1"/>
    <property type="molecule type" value="Genomic_DNA"/>
</dbReference>
<proteinExistence type="predicted"/>
<sequence length="118" mass="13782">MSTQFEEHLNPADTVIGPCSVTCDGSVVPRGRTKALLYCATIKSAFRFTYRWQRIEDNKEPLTLENTRSVIEVRRKNYPVDYQCDTYENDSLTSTVRFTVHESLGMYTWFHEMDTSFH</sequence>
<dbReference type="PANTHER" id="PTHR47223:SF1">
    <property type="entry name" value="SPERM ACROSOME MEMBRANE-ASSOCIATED PROTEIN 1"/>
    <property type="match status" value="1"/>
</dbReference>
<protein>
    <submittedName>
        <fullName evidence="1">Sperm acrosome membrane-associated protein 1</fullName>
    </submittedName>
</protein>
<dbReference type="AlphaFoldDB" id="A0A662YTV7"/>
<comment type="caution">
    <text evidence="1">The sequence shown here is derived from an EMBL/GenBank/DDBJ whole genome shotgun (WGS) entry which is preliminary data.</text>
</comment>
<name>A0A662YTV7_ACIRT</name>
<organism evidence="1 2">
    <name type="scientific">Acipenser ruthenus</name>
    <name type="common">Sterlet sturgeon</name>
    <dbReference type="NCBI Taxonomy" id="7906"/>
    <lineage>
        <taxon>Eukaryota</taxon>
        <taxon>Metazoa</taxon>
        <taxon>Chordata</taxon>
        <taxon>Craniata</taxon>
        <taxon>Vertebrata</taxon>
        <taxon>Euteleostomi</taxon>
        <taxon>Actinopterygii</taxon>
        <taxon>Chondrostei</taxon>
        <taxon>Acipenseriformes</taxon>
        <taxon>Acipenseridae</taxon>
        <taxon>Acipenser</taxon>
    </lineage>
</organism>
<dbReference type="PANTHER" id="PTHR47223">
    <property type="entry name" value="SPERM ACROSOME MEMBRANE-ASSOCIATED PROTEIN 1"/>
    <property type="match status" value="1"/>
</dbReference>
<dbReference type="Proteomes" id="UP000289886">
    <property type="component" value="Unassembled WGS sequence"/>
</dbReference>
<accession>A0A662YTV7</accession>
<gene>
    <name evidence="1" type="ORF">EOD39_10377</name>
</gene>
<reference evidence="1 2" key="1">
    <citation type="submission" date="2019-01" db="EMBL/GenBank/DDBJ databases">
        <title>Draft Genome and Complete Hox-Cluster Characterization of the Sterlet Sturgeon (Acipenser ruthenus).</title>
        <authorList>
            <person name="Wei Q."/>
        </authorList>
    </citation>
    <scope>NUCLEOTIDE SEQUENCE [LARGE SCALE GENOMIC DNA]</scope>
    <source>
        <strain evidence="1">WHYD16114868_AA</strain>
        <tissue evidence="1">Blood</tissue>
    </source>
</reference>
<dbReference type="GO" id="GO:0002080">
    <property type="term" value="C:acrosomal membrane"/>
    <property type="evidence" value="ECO:0007669"/>
    <property type="project" value="InterPro"/>
</dbReference>
<keyword evidence="2" id="KW-1185">Reference proteome</keyword>
<evidence type="ECO:0000313" key="1">
    <source>
        <dbReference type="EMBL" id="RXN00028.1"/>
    </source>
</evidence>
<dbReference type="GO" id="GO:0001675">
    <property type="term" value="P:acrosome assembly"/>
    <property type="evidence" value="ECO:0007669"/>
    <property type="project" value="TreeGrafter"/>
</dbReference>
<evidence type="ECO:0000313" key="2">
    <source>
        <dbReference type="Proteomes" id="UP000289886"/>
    </source>
</evidence>